<reference evidence="1" key="2">
    <citation type="submission" date="2022-06" db="UniProtKB">
        <authorList>
            <consortium name="EnsemblMetazoa"/>
        </authorList>
    </citation>
    <scope>IDENTIFICATION</scope>
    <source>
        <strain evidence="1">PS312</strain>
    </source>
</reference>
<name>A0A2A6BTH0_PRIPA</name>
<protein>
    <submittedName>
        <fullName evidence="1">Uncharacterized protein</fullName>
    </submittedName>
</protein>
<proteinExistence type="predicted"/>
<accession>A0A8R1V241</accession>
<dbReference type="AlphaFoldDB" id="A0A2A6BTH0"/>
<accession>A0A2A6BTH0</accession>
<dbReference type="Proteomes" id="UP000005239">
    <property type="component" value="Unassembled WGS sequence"/>
</dbReference>
<evidence type="ECO:0000313" key="2">
    <source>
        <dbReference type="Proteomes" id="UP000005239"/>
    </source>
</evidence>
<reference evidence="2" key="1">
    <citation type="journal article" date="2008" name="Nat. Genet.">
        <title>The Pristionchus pacificus genome provides a unique perspective on nematode lifestyle and parasitism.</title>
        <authorList>
            <person name="Dieterich C."/>
            <person name="Clifton S.W."/>
            <person name="Schuster L.N."/>
            <person name="Chinwalla A."/>
            <person name="Delehaunty K."/>
            <person name="Dinkelacker I."/>
            <person name="Fulton L."/>
            <person name="Fulton R."/>
            <person name="Godfrey J."/>
            <person name="Minx P."/>
            <person name="Mitreva M."/>
            <person name="Roeseler W."/>
            <person name="Tian H."/>
            <person name="Witte H."/>
            <person name="Yang S.P."/>
            <person name="Wilson R.K."/>
            <person name="Sommer R.J."/>
        </authorList>
    </citation>
    <scope>NUCLEOTIDE SEQUENCE [LARGE SCALE GENOMIC DNA]</scope>
    <source>
        <strain evidence="2">PS312</strain>
    </source>
</reference>
<sequence length="62" mass="7155">MKLLRLLLLLVLSLAAVDAFGFTTKGMRRRRAPELSTDKTSTYPPREVIFEPDNPNDNRRPR</sequence>
<keyword evidence="2" id="KW-1185">Reference proteome</keyword>
<evidence type="ECO:0000313" key="1">
    <source>
        <dbReference type="EnsemblMetazoa" id="PPA44449.1"/>
    </source>
</evidence>
<dbReference type="EnsemblMetazoa" id="PPA44449.1">
    <property type="protein sequence ID" value="PPA44449.1"/>
    <property type="gene ID" value="WBGene00282818"/>
</dbReference>
<gene>
    <name evidence="1" type="primary">WBGene00282818</name>
</gene>
<organism evidence="1 2">
    <name type="scientific">Pristionchus pacificus</name>
    <name type="common">Parasitic nematode worm</name>
    <dbReference type="NCBI Taxonomy" id="54126"/>
    <lineage>
        <taxon>Eukaryota</taxon>
        <taxon>Metazoa</taxon>
        <taxon>Ecdysozoa</taxon>
        <taxon>Nematoda</taxon>
        <taxon>Chromadorea</taxon>
        <taxon>Rhabditida</taxon>
        <taxon>Rhabditina</taxon>
        <taxon>Diplogasteromorpha</taxon>
        <taxon>Diplogasteroidea</taxon>
        <taxon>Neodiplogasteridae</taxon>
        <taxon>Pristionchus</taxon>
    </lineage>
</organism>